<dbReference type="AlphaFoldDB" id="A0A7S4QEK7"/>
<evidence type="ECO:0000259" key="2">
    <source>
        <dbReference type="Pfam" id="PF03407"/>
    </source>
</evidence>
<sequence length="301" mass="33248">MKLFFFCDSNFRPLRDRLVSSQRGEFELQEDFIEDLGVMQNRAGGGVPTYLYKAQKIKNALDSVEEGEVFVFSDVDIQFLGSVRGIVEETIADVDLVLQREFEDIGVNIGFIAMRNSAATRAFWKHVHSETERIQGLDQRVVNNALYSGLARQQFGLHWARFPPEVWASSTAGSGKLPEKLVLYHANFTIERSKSFDPSLKLEQMDMVSNYVSGDREGLLHWVELVASDRSMADYRDRHFGSRRPGPEWVELPPGHVARPGGFREKRGAAAGGTAGGTAGGAAGASETPAPPATTPEEPVS</sequence>
<reference evidence="3" key="1">
    <citation type="submission" date="2021-01" db="EMBL/GenBank/DDBJ databases">
        <authorList>
            <person name="Corre E."/>
            <person name="Pelletier E."/>
            <person name="Niang G."/>
            <person name="Scheremetjew M."/>
            <person name="Finn R."/>
            <person name="Kale V."/>
            <person name="Holt S."/>
            <person name="Cochrane G."/>
            <person name="Meng A."/>
            <person name="Brown T."/>
            <person name="Cohen L."/>
        </authorList>
    </citation>
    <scope>NUCLEOTIDE SEQUENCE</scope>
    <source>
        <strain evidence="3">CCMP3105</strain>
    </source>
</reference>
<feature type="compositionally biased region" description="Gly residues" evidence="1">
    <location>
        <begin position="270"/>
        <end position="283"/>
    </location>
</feature>
<organism evidence="3">
    <name type="scientific">Alexandrium monilatum</name>
    <dbReference type="NCBI Taxonomy" id="311494"/>
    <lineage>
        <taxon>Eukaryota</taxon>
        <taxon>Sar</taxon>
        <taxon>Alveolata</taxon>
        <taxon>Dinophyceae</taxon>
        <taxon>Gonyaulacales</taxon>
        <taxon>Pyrocystaceae</taxon>
        <taxon>Alexandrium</taxon>
    </lineage>
</organism>
<protein>
    <recommendedName>
        <fullName evidence="2">Nucleotide-diphospho-sugar transferase domain-containing protein</fullName>
    </recommendedName>
</protein>
<proteinExistence type="predicted"/>
<gene>
    <name evidence="3" type="ORF">AMON00008_LOCUS19235</name>
</gene>
<evidence type="ECO:0000313" key="3">
    <source>
        <dbReference type="EMBL" id="CAE4581301.1"/>
    </source>
</evidence>
<feature type="region of interest" description="Disordered" evidence="1">
    <location>
        <begin position="244"/>
        <end position="301"/>
    </location>
</feature>
<dbReference type="Pfam" id="PF03407">
    <property type="entry name" value="Nucleotid_trans"/>
    <property type="match status" value="1"/>
</dbReference>
<feature type="domain" description="Nucleotide-diphospho-sugar transferase" evidence="2">
    <location>
        <begin position="55"/>
        <end position="170"/>
    </location>
</feature>
<evidence type="ECO:0000256" key="1">
    <source>
        <dbReference type="SAM" id="MobiDB-lite"/>
    </source>
</evidence>
<accession>A0A7S4QEK7</accession>
<dbReference type="InterPro" id="IPR005069">
    <property type="entry name" value="Nucl-diP-sugar_transferase"/>
</dbReference>
<dbReference type="EMBL" id="HBNR01028306">
    <property type="protein sequence ID" value="CAE4581301.1"/>
    <property type="molecule type" value="Transcribed_RNA"/>
</dbReference>
<name>A0A7S4QEK7_9DINO</name>